<evidence type="ECO:0000256" key="1">
    <source>
        <dbReference type="SAM" id="SignalP"/>
    </source>
</evidence>
<dbReference type="InterPro" id="IPR017946">
    <property type="entry name" value="PLC-like_Pdiesterase_TIM-brl"/>
</dbReference>
<accession>A0ABY6J096</accession>
<reference evidence="3" key="1">
    <citation type="submission" date="2022-10" db="EMBL/GenBank/DDBJ databases">
        <title>Chitinophaga sp. nov., isolated from soil.</title>
        <authorList>
            <person name="Jeon C.O."/>
        </authorList>
    </citation>
    <scope>NUCLEOTIDE SEQUENCE</scope>
    <source>
        <strain evidence="3">R8</strain>
    </source>
</reference>
<gene>
    <name evidence="3" type="ORF">MKQ68_17045</name>
</gene>
<feature type="signal peptide" evidence="1">
    <location>
        <begin position="1"/>
        <end position="18"/>
    </location>
</feature>
<dbReference type="Gene3D" id="3.20.20.190">
    <property type="entry name" value="Phosphatidylinositol (PI) phosphodiesterase"/>
    <property type="match status" value="1"/>
</dbReference>
<dbReference type="RefSeq" id="WP_264280165.1">
    <property type="nucleotide sequence ID" value="NZ_CP107006.1"/>
</dbReference>
<organism evidence="3 4">
    <name type="scientific">Chitinophaga horti</name>
    <dbReference type="NCBI Taxonomy" id="2920382"/>
    <lineage>
        <taxon>Bacteria</taxon>
        <taxon>Pseudomonadati</taxon>
        <taxon>Bacteroidota</taxon>
        <taxon>Chitinophagia</taxon>
        <taxon>Chitinophagales</taxon>
        <taxon>Chitinophagaceae</taxon>
        <taxon>Chitinophaga</taxon>
    </lineage>
</organism>
<evidence type="ECO:0000313" key="3">
    <source>
        <dbReference type="EMBL" id="UYQ91796.1"/>
    </source>
</evidence>
<dbReference type="SUPFAM" id="SSF51695">
    <property type="entry name" value="PLC-like phosphodiesterases"/>
    <property type="match status" value="1"/>
</dbReference>
<dbReference type="Proteomes" id="UP001162741">
    <property type="component" value="Chromosome"/>
</dbReference>
<dbReference type="PANTHER" id="PTHR46320:SF1">
    <property type="entry name" value="GLYCEROPHOSPHODIESTER PHOSPHODIESTERASE 1"/>
    <property type="match status" value="1"/>
</dbReference>
<sequence length="275" mass="30664">MKNWIFVFALLAAGTAQAQDRYEKITKAFADAESKTVLIAAHRGAHLEDPENSMASFKKAIDMGIDIIELDVRCTKDGQLVVIHDKTVNRTTNGKGDVDKLTFAQIRALRLKHGGKLTNEIVPTLEEALLFTKGKILVDLDIKTETCVDKIMEVVRKTGTEKNSLFFLYDHRFAKPVKDSGFQTLVRTHSEAEVDEVSAANAFHLDDDHYTPAVIEKVKAKGARAWINSLGDTDKRIAAGDKTAFGERLKAGANIIQTDYPAMWKQYLQENGLYH</sequence>
<name>A0ABY6J096_9BACT</name>
<keyword evidence="4" id="KW-1185">Reference proteome</keyword>
<proteinExistence type="predicted"/>
<feature type="domain" description="GP-PDE" evidence="2">
    <location>
        <begin position="37"/>
        <end position="268"/>
    </location>
</feature>
<dbReference type="EMBL" id="CP107006">
    <property type="protein sequence ID" value="UYQ91796.1"/>
    <property type="molecule type" value="Genomic_DNA"/>
</dbReference>
<feature type="chain" id="PRO_5046015234" evidence="1">
    <location>
        <begin position="19"/>
        <end position="275"/>
    </location>
</feature>
<evidence type="ECO:0000259" key="2">
    <source>
        <dbReference type="PROSITE" id="PS51704"/>
    </source>
</evidence>
<dbReference type="Pfam" id="PF03009">
    <property type="entry name" value="GDPD"/>
    <property type="match status" value="1"/>
</dbReference>
<evidence type="ECO:0000313" key="4">
    <source>
        <dbReference type="Proteomes" id="UP001162741"/>
    </source>
</evidence>
<dbReference type="PROSITE" id="PS51704">
    <property type="entry name" value="GP_PDE"/>
    <property type="match status" value="1"/>
</dbReference>
<protein>
    <submittedName>
        <fullName evidence="3">Glycerophosphodiester phosphodiesterase family protein</fullName>
    </submittedName>
</protein>
<dbReference type="InterPro" id="IPR030395">
    <property type="entry name" value="GP_PDE_dom"/>
</dbReference>
<dbReference type="CDD" id="cd08566">
    <property type="entry name" value="GDPD_AtGDE_like"/>
    <property type="match status" value="1"/>
</dbReference>
<keyword evidence="1" id="KW-0732">Signal</keyword>
<dbReference type="PANTHER" id="PTHR46320">
    <property type="entry name" value="GLYCEROPHOSPHODIESTER PHOSPHODIESTERASE 1"/>
    <property type="match status" value="1"/>
</dbReference>